<feature type="transmembrane region" description="Helical" evidence="15">
    <location>
        <begin position="450"/>
        <end position="471"/>
    </location>
</feature>
<evidence type="ECO:0000256" key="13">
    <source>
        <dbReference type="ARBA" id="ARBA00053015"/>
    </source>
</evidence>
<evidence type="ECO:0000256" key="10">
    <source>
        <dbReference type="ARBA" id="ARBA00022989"/>
    </source>
</evidence>
<evidence type="ECO:0000313" key="19">
    <source>
        <dbReference type="EMBL" id="EIT69067.1"/>
    </source>
</evidence>
<dbReference type="NCBIfam" id="TIGR01007">
    <property type="entry name" value="eps_fam"/>
    <property type="match status" value="1"/>
</dbReference>
<dbReference type="GO" id="GO:0005524">
    <property type="term" value="F:ATP binding"/>
    <property type="evidence" value="ECO:0007669"/>
    <property type="project" value="UniProtKB-KW"/>
</dbReference>
<keyword evidence="4" id="KW-0997">Cell inner membrane</keyword>
<keyword evidence="8" id="KW-0418">Kinase</keyword>
<gene>
    <name evidence="19" type="ORF">WQQ_26490</name>
</gene>
<evidence type="ECO:0000256" key="8">
    <source>
        <dbReference type="ARBA" id="ARBA00022777"/>
    </source>
</evidence>
<evidence type="ECO:0000256" key="1">
    <source>
        <dbReference type="ARBA" id="ARBA00004429"/>
    </source>
</evidence>
<dbReference type="Pfam" id="PF13807">
    <property type="entry name" value="GNVR"/>
    <property type="match status" value="1"/>
</dbReference>
<evidence type="ECO:0000256" key="11">
    <source>
        <dbReference type="ARBA" id="ARBA00023136"/>
    </source>
</evidence>
<evidence type="ECO:0000259" key="16">
    <source>
        <dbReference type="Pfam" id="PF02706"/>
    </source>
</evidence>
<dbReference type="GO" id="GO:0005886">
    <property type="term" value="C:plasma membrane"/>
    <property type="evidence" value="ECO:0007669"/>
    <property type="project" value="UniProtKB-SubCell"/>
</dbReference>
<evidence type="ECO:0000259" key="17">
    <source>
        <dbReference type="Pfam" id="PF13614"/>
    </source>
</evidence>
<accession>I7ZBP8</accession>
<dbReference type="Proteomes" id="UP000003704">
    <property type="component" value="Unassembled WGS sequence"/>
</dbReference>
<dbReference type="Gene3D" id="3.40.50.300">
    <property type="entry name" value="P-loop containing nucleotide triphosphate hydrolases"/>
    <property type="match status" value="1"/>
</dbReference>
<organism evidence="19 20">
    <name type="scientific">Hydrocarboniphaga effusa AP103</name>
    <dbReference type="NCBI Taxonomy" id="1172194"/>
    <lineage>
        <taxon>Bacteria</taxon>
        <taxon>Pseudomonadati</taxon>
        <taxon>Pseudomonadota</taxon>
        <taxon>Gammaproteobacteria</taxon>
        <taxon>Nevskiales</taxon>
        <taxon>Nevskiaceae</taxon>
        <taxon>Hydrocarboniphaga</taxon>
    </lineage>
</organism>
<dbReference type="InterPro" id="IPR050445">
    <property type="entry name" value="Bact_polysacc_biosynth/exp"/>
</dbReference>
<keyword evidence="6 15" id="KW-0812">Transmembrane</keyword>
<keyword evidence="3" id="KW-1003">Cell membrane</keyword>
<feature type="coiled-coil region" evidence="14">
    <location>
        <begin position="281"/>
        <end position="315"/>
    </location>
</feature>
<keyword evidence="10 15" id="KW-1133">Transmembrane helix</keyword>
<evidence type="ECO:0000256" key="2">
    <source>
        <dbReference type="ARBA" id="ARBA00008883"/>
    </source>
</evidence>
<feature type="domain" description="Polysaccharide chain length determinant N-terminal" evidence="16">
    <location>
        <begin position="21"/>
        <end position="112"/>
    </location>
</feature>
<dbReference type="Pfam" id="PF13614">
    <property type="entry name" value="AAA_31"/>
    <property type="match status" value="1"/>
</dbReference>
<dbReference type="RefSeq" id="WP_007185590.1">
    <property type="nucleotide sequence ID" value="NZ_AKGD01000002.1"/>
</dbReference>
<keyword evidence="7" id="KW-0547">Nucleotide-binding</keyword>
<keyword evidence="9" id="KW-0067">ATP-binding</keyword>
<evidence type="ECO:0000256" key="9">
    <source>
        <dbReference type="ARBA" id="ARBA00022840"/>
    </source>
</evidence>
<dbReference type="Pfam" id="PF02706">
    <property type="entry name" value="Wzz"/>
    <property type="match status" value="1"/>
</dbReference>
<dbReference type="GO" id="GO:0042802">
    <property type="term" value="F:identical protein binding"/>
    <property type="evidence" value="ECO:0007669"/>
    <property type="project" value="UniProtKB-ARBA"/>
</dbReference>
<comment type="similarity">
    <text evidence="2">Belongs to the etk/wzc family.</text>
</comment>
<dbReference type="InterPro" id="IPR027417">
    <property type="entry name" value="P-loop_NTPase"/>
</dbReference>
<dbReference type="FunFam" id="3.40.50.300:FF:000527">
    <property type="entry name" value="Tyrosine-protein kinase etk"/>
    <property type="match status" value="1"/>
</dbReference>
<reference evidence="19 20" key="1">
    <citation type="journal article" date="2012" name="J. Bacteriol.">
        <title>Genome Sequence of n-Alkane-Degrading Hydrocarboniphaga effusa Strain AP103T (ATCC BAA-332T).</title>
        <authorList>
            <person name="Chang H.K."/>
            <person name="Zylstra G.J."/>
            <person name="Chae J.C."/>
        </authorList>
    </citation>
    <scope>NUCLEOTIDE SEQUENCE [LARGE SCALE GENOMIC DNA]</scope>
    <source>
        <strain evidence="19 20">AP103</strain>
    </source>
</reference>
<evidence type="ECO:0000256" key="15">
    <source>
        <dbReference type="SAM" id="Phobius"/>
    </source>
</evidence>
<dbReference type="EMBL" id="AKGD01000002">
    <property type="protein sequence ID" value="EIT69067.1"/>
    <property type="molecule type" value="Genomic_DNA"/>
</dbReference>
<dbReference type="InterPro" id="IPR025669">
    <property type="entry name" value="AAA_dom"/>
</dbReference>
<keyword evidence="14" id="KW-0175">Coiled coil</keyword>
<evidence type="ECO:0000256" key="5">
    <source>
        <dbReference type="ARBA" id="ARBA00022679"/>
    </source>
</evidence>
<keyword evidence="5" id="KW-0808">Transferase</keyword>
<comment type="catalytic activity">
    <reaction evidence="13">
        <text>L-tyrosyl-[protein] + ATP = O-phospho-L-tyrosyl-[protein] + ADP + H(+)</text>
        <dbReference type="Rhea" id="RHEA:10596"/>
        <dbReference type="Rhea" id="RHEA-COMP:10136"/>
        <dbReference type="Rhea" id="RHEA-COMP:20101"/>
        <dbReference type="ChEBI" id="CHEBI:15378"/>
        <dbReference type="ChEBI" id="CHEBI:30616"/>
        <dbReference type="ChEBI" id="CHEBI:46858"/>
        <dbReference type="ChEBI" id="CHEBI:61978"/>
        <dbReference type="ChEBI" id="CHEBI:456216"/>
    </reaction>
</comment>
<name>I7ZBP8_9GAMM</name>
<evidence type="ECO:0000256" key="3">
    <source>
        <dbReference type="ARBA" id="ARBA00022475"/>
    </source>
</evidence>
<dbReference type="OrthoDB" id="9775724at2"/>
<dbReference type="Pfam" id="PF23607">
    <property type="entry name" value="WZC_N"/>
    <property type="match status" value="1"/>
</dbReference>
<feature type="domain" description="AAA" evidence="17">
    <location>
        <begin position="551"/>
        <end position="676"/>
    </location>
</feature>
<dbReference type="InterPro" id="IPR032807">
    <property type="entry name" value="GNVR"/>
</dbReference>
<dbReference type="STRING" id="1172194.WQQ_26490"/>
<dbReference type="InterPro" id="IPR003856">
    <property type="entry name" value="LPS_length_determ_N"/>
</dbReference>
<evidence type="ECO:0000259" key="18">
    <source>
        <dbReference type="Pfam" id="PF13807"/>
    </source>
</evidence>
<dbReference type="PATRIC" id="fig|1172194.4.peg.2559"/>
<keyword evidence="12" id="KW-0829">Tyrosine-protein kinase</keyword>
<evidence type="ECO:0000256" key="12">
    <source>
        <dbReference type="ARBA" id="ARBA00023137"/>
    </source>
</evidence>
<evidence type="ECO:0000256" key="4">
    <source>
        <dbReference type="ARBA" id="ARBA00022519"/>
    </source>
</evidence>
<comment type="caution">
    <text evidence="19">The sequence shown here is derived from an EMBL/GenBank/DDBJ whole genome shotgun (WGS) entry which is preliminary data.</text>
</comment>
<dbReference type="GO" id="GO:0004713">
    <property type="term" value="F:protein tyrosine kinase activity"/>
    <property type="evidence" value="ECO:0007669"/>
    <property type="project" value="UniProtKB-KW"/>
</dbReference>
<keyword evidence="11 15" id="KW-0472">Membrane</keyword>
<sequence length="748" mass="81723">MKQETSQAPAHLIGRPDEEHELDLGQLLSILWAGRWVIFLCTVATCFLGVVYMISARPIYEANGLVQVEQDGKSMTSALGDMATLFGAPMETEAEIQILKSRMVLNKVIDNLNLLVEVQPHYFPIIGAFISRKRGENQTLAQPLLGQNGYAWSGETLEVGTFEVPPAWVGETFTVVAAGDDSYSLKAPDGKNILNGRVGASAKAETPIGHVEIFVRDLKGFPGTQYSVVRWARADVLTSLGERLTVVEQGKQSGIISVKVEGESATIVADIIRQIQDAYVRQNVERRSAEAAQSLEFLQQQLPEIRGRVDAAQAKLNSYQLRQGSVDVTKETELVLEQSVNLETKRLEIMGQRQQAIQRFTPQHPVVQALDAQIKALDAEQGSIKKRTETLPETQQEVLSLMRDLEVNTQIYTTLLNSVQELQVAKAGTVGNVRIVDYPMIPSKKSKPQGVLVGALCLGFGGVIGIVYIFLRKALLRGVDNPDEVERLLGLSTYAAIPYTASQKRLAQALLRKQTQQQILAETEPDNIAIEALRSLRTSLQFALLEAPNNIIMFTGPTAGLGKSFVSMNLAAILAKSGKKVIVVDSDLRRGRLHKYFAEGATPGISDYIAGNADLKSIVRSTSIANLHLVTNGTSPPNPSELLLHERFIQMMNTLSQAADFVIIDTPPVLPVTDASVIGRLAGCVLLVLKEGAHPMRSVEETVRRLRQAGVQIKGTVFNQVGQSGGGYYGYFSAYGGAYNTKYSTDIR</sequence>
<feature type="transmembrane region" description="Helical" evidence="15">
    <location>
        <begin position="36"/>
        <end position="54"/>
    </location>
</feature>
<proteinExistence type="inferred from homology"/>
<protein>
    <submittedName>
        <fullName evidence="19">Uncharacterized protein</fullName>
    </submittedName>
</protein>
<evidence type="ECO:0000256" key="14">
    <source>
        <dbReference type="SAM" id="Coils"/>
    </source>
</evidence>
<evidence type="ECO:0000256" key="6">
    <source>
        <dbReference type="ARBA" id="ARBA00022692"/>
    </source>
</evidence>
<dbReference type="CDD" id="cd05387">
    <property type="entry name" value="BY-kinase"/>
    <property type="match status" value="1"/>
</dbReference>
<keyword evidence="20" id="KW-1185">Reference proteome</keyword>
<dbReference type="AlphaFoldDB" id="I7ZBP8"/>
<dbReference type="PANTHER" id="PTHR32309">
    <property type="entry name" value="TYROSINE-PROTEIN KINASE"/>
    <property type="match status" value="1"/>
</dbReference>
<dbReference type="SUPFAM" id="SSF52540">
    <property type="entry name" value="P-loop containing nucleoside triphosphate hydrolases"/>
    <property type="match status" value="1"/>
</dbReference>
<dbReference type="PANTHER" id="PTHR32309:SF32">
    <property type="entry name" value="TYROSINE-PROTEIN KINASE ETK-RELATED"/>
    <property type="match status" value="1"/>
</dbReference>
<feature type="domain" description="Tyrosine-protein kinase G-rich" evidence="18">
    <location>
        <begin position="393"/>
        <end position="474"/>
    </location>
</feature>
<evidence type="ECO:0000313" key="20">
    <source>
        <dbReference type="Proteomes" id="UP000003704"/>
    </source>
</evidence>
<dbReference type="InterPro" id="IPR005702">
    <property type="entry name" value="Wzc-like_C"/>
</dbReference>
<comment type="subcellular location">
    <subcellularLocation>
        <location evidence="1">Cell inner membrane</location>
        <topology evidence="1">Multi-pass membrane protein</topology>
    </subcellularLocation>
</comment>
<evidence type="ECO:0000256" key="7">
    <source>
        <dbReference type="ARBA" id="ARBA00022741"/>
    </source>
</evidence>